<feature type="domain" description="Calcineurin-like phosphoesterase" evidence="3">
    <location>
        <begin position="142"/>
        <end position="330"/>
    </location>
</feature>
<gene>
    <name evidence="5" type="ORF">KUV50_01505</name>
</gene>
<feature type="signal peptide" evidence="2">
    <location>
        <begin position="1"/>
        <end position="21"/>
    </location>
</feature>
<proteinExistence type="predicted"/>
<dbReference type="EMBL" id="JAHVHU010000002">
    <property type="protein sequence ID" value="MBY5956793.1"/>
    <property type="molecule type" value="Genomic_DNA"/>
</dbReference>
<sequence length="417" mass="47519">MKKIKYYLGFILSCCISLVVAQSFTIPDRIFINPLEDGVSGIAITWRCPVSVNESFVQIQPATPHPVTDEETGTIRGAISRVDTVTYDNHTGIYKSFRVKLENLAAGTKYMYRVGSRTAGWSEWIHFDLPDPDPSSPFSFIYFGDPQSDLRSQWSRTIRQAFRSAPDASFLLYAGDLVNRGYSDSEWGDFYTSGDFIHRMIPSIMTPGNHEYEYPMLSPLWQTHFTLPKNGPSGYKELEGACYYIDYPAVRVISLDGTTSEKDRKLRKVQARWLESVLQETDKKWVVLTLHQPFYSTKASRDNPQIRRAFMPLVEKYGVDIVLQGHDHAYGRGMLAAGEQTPGHSGTMYVVSVSGPKQYEVDEQKSWMQEMGDNIQLYQVLDIEGDELTFRSYTTTGELFDEFKLEKVSKGQLRLVE</sequence>
<dbReference type="Proteomes" id="UP000753961">
    <property type="component" value="Unassembled WGS sequence"/>
</dbReference>
<dbReference type="SUPFAM" id="SSF56300">
    <property type="entry name" value="Metallo-dependent phosphatases"/>
    <property type="match status" value="1"/>
</dbReference>
<evidence type="ECO:0000256" key="2">
    <source>
        <dbReference type="SAM" id="SignalP"/>
    </source>
</evidence>
<dbReference type="Gene3D" id="2.60.40.380">
    <property type="entry name" value="Purple acid phosphatase-like, N-terminal"/>
    <property type="match status" value="1"/>
</dbReference>
<dbReference type="PANTHER" id="PTHR22953:SF153">
    <property type="entry name" value="PURPLE ACID PHOSPHATASE"/>
    <property type="match status" value="1"/>
</dbReference>
<feature type="domain" description="Purple acid phosphatase N-terminal" evidence="4">
    <location>
        <begin position="29"/>
        <end position="127"/>
    </location>
</feature>
<keyword evidence="1 2" id="KW-0732">Signal</keyword>
<evidence type="ECO:0000313" key="6">
    <source>
        <dbReference type="Proteomes" id="UP000753961"/>
    </source>
</evidence>
<evidence type="ECO:0000256" key="1">
    <source>
        <dbReference type="ARBA" id="ARBA00022729"/>
    </source>
</evidence>
<dbReference type="GO" id="GO:0046872">
    <property type="term" value="F:metal ion binding"/>
    <property type="evidence" value="ECO:0007669"/>
    <property type="project" value="InterPro"/>
</dbReference>
<organism evidence="5 6">
    <name type="scientific">Membranihabitans marinus</name>
    <dbReference type="NCBI Taxonomy" id="1227546"/>
    <lineage>
        <taxon>Bacteria</taxon>
        <taxon>Pseudomonadati</taxon>
        <taxon>Bacteroidota</taxon>
        <taxon>Saprospiria</taxon>
        <taxon>Saprospirales</taxon>
        <taxon>Saprospiraceae</taxon>
        <taxon>Membranihabitans</taxon>
    </lineage>
</organism>
<name>A0A953HRX7_9BACT</name>
<evidence type="ECO:0000259" key="4">
    <source>
        <dbReference type="Pfam" id="PF16656"/>
    </source>
</evidence>
<dbReference type="Gene3D" id="3.60.21.10">
    <property type="match status" value="1"/>
</dbReference>
<dbReference type="InterPro" id="IPR004843">
    <property type="entry name" value="Calcineurin-like_PHP"/>
</dbReference>
<comment type="caution">
    <text evidence="5">The sequence shown here is derived from an EMBL/GenBank/DDBJ whole genome shotgun (WGS) entry which is preliminary data.</text>
</comment>
<dbReference type="InterPro" id="IPR015914">
    <property type="entry name" value="PAPs_N"/>
</dbReference>
<dbReference type="GO" id="GO:0003993">
    <property type="term" value="F:acid phosphatase activity"/>
    <property type="evidence" value="ECO:0007669"/>
    <property type="project" value="InterPro"/>
</dbReference>
<dbReference type="RefSeq" id="WP_222578313.1">
    <property type="nucleotide sequence ID" value="NZ_JAHVHU010000002.1"/>
</dbReference>
<feature type="chain" id="PRO_5037660663" evidence="2">
    <location>
        <begin position="22"/>
        <end position="417"/>
    </location>
</feature>
<dbReference type="InterPro" id="IPR029052">
    <property type="entry name" value="Metallo-depent_PP-like"/>
</dbReference>
<dbReference type="PANTHER" id="PTHR22953">
    <property type="entry name" value="ACID PHOSPHATASE RELATED"/>
    <property type="match status" value="1"/>
</dbReference>
<evidence type="ECO:0000259" key="3">
    <source>
        <dbReference type="Pfam" id="PF00149"/>
    </source>
</evidence>
<dbReference type="Pfam" id="PF00149">
    <property type="entry name" value="Metallophos"/>
    <property type="match status" value="1"/>
</dbReference>
<reference evidence="5" key="1">
    <citation type="submission" date="2021-06" db="EMBL/GenBank/DDBJ databases">
        <title>44 bacteria genomes isolated from Dapeng, Shenzhen.</title>
        <authorList>
            <person name="Zheng W."/>
            <person name="Yu S."/>
            <person name="Huang Y."/>
        </authorList>
    </citation>
    <scope>NUCLEOTIDE SEQUENCE</scope>
    <source>
        <strain evidence="5">DP5N28-2</strain>
    </source>
</reference>
<dbReference type="InterPro" id="IPR039331">
    <property type="entry name" value="PAPs-like"/>
</dbReference>
<dbReference type="Pfam" id="PF16656">
    <property type="entry name" value="Pur_ac_phosph_N"/>
    <property type="match status" value="1"/>
</dbReference>
<dbReference type="SUPFAM" id="SSF49363">
    <property type="entry name" value="Purple acid phosphatase, N-terminal domain"/>
    <property type="match status" value="1"/>
</dbReference>
<protein>
    <submittedName>
        <fullName evidence="5">Metallophosphoesterase family protein</fullName>
    </submittedName>
</protein>
<accession>A0A953HRX7</accession>
<dbReference type="AlphaFoldDB" id="A0A953HRX7"/>
<dbReference type="InterPro" id="IPR008963">
    <property type="entry name" value="Purple_acid_Pase-like_N"/>
</dbReference>
<keyword evidence="6" id="KW-1185">Reference proteome</keyword>
<evidence type="ECO:0000313" key="5">
    <source>
        <dbReference type="EMBL" id="MBY5956793.1"/>
    </source>
</evidence>